<reference evidence="8" key="3">
    <citation type="submission" date="2018-07" db="EMBL/GenBank/DDBJ databases">
        <authorList>
            <person name="Quirk P.G."/>
            <person name="Krulwich T.A."/>
        </authorList>
    </citation>
    <scope>NUCLEOTIDE SEQUENCE</scope>
    <source>
        <strain evidence="8">CCRI-19302</strain>
    </source>
</reference>
<dbReference type="Gene3D" id="2.30.220.10">
    <property type="entry name" value="f41 fragment of flagellin, C-terminal domain"/>
    <property type="match status" value="1"/>
</dbReference>
<feature type="domain" description="Flagellin N-terminal" evidence="5">
    <location>
        <begin position="3"/>
        <end position="139"/>
    </location>
</feature>
<dbReference type="Pfam" id="PF00669">
    <property type="entry name" value="Flagellin_N"/>
    <property type="match status" value="1"/>
</dbReference>
<dbReference type="PANTHER" id="PTHR42792:SF2">
    <property type="entry name" value="FLAGELLIN"/>
    <property type="match status" value="1"/>
</dbReference>
<reference evidence="7 10" key="2">
    <citation type="submission" date="2018-05" db="EMBL/GenBank/DDBJ databases">
        <title>Genomic Encyclopedia of Type Strains, Phase IV (KMG-IV): sequencing the most valuable type-strain genomes for metagenomic binning, comparative biology and taxonomic classification.</title>
        <authorList>
            <person name="Goeker M."/>
        </authorList>
    </citation>
    <scope>NUCLEOTIDE SEQUENCE [LARGE SCALE GENOMIC DNA]</scope>
    <source>
        <strain evidence="7 10">DSM 28816</strain>
    </source>
</reference>
<evidence type="ECO:0000256" key="3">
    <source>
        <dbReference type="ARBA" id="ARBA00023143"/>
    </source>
</evidence>
<dbReference type="EMBL" id="NOKA02000087">
    <property type="protein sequence ID" value="RDY28304.1"/>
    <property type="molecule type" value="Genomic_DNA"/>
</dbReference>
<dbReference type="Gene3D" id="1.20.1330.10">
    <property type="entry name" value="f41 fragment of flagellin, N-terminal domain"/>
    <property type="match status" value="1"/>
</dbReference>
<evidence type="ECO:0000313" key="9">
    <source>
        <dbReference type="Proteomes" id="UP000216411"/>
    </source>
</evidence>
<comment type="similarity">
    <text evidence="1 4">Belongs to the bacterial flagellin family.</text>
</comment>
<dbReference type="Pfam" id="PF00700">
    <property type="entry name" value="Flagellin_C"/>
    <property type="match status" value="1"/>
</dbReference>
<keyword evidence="9" id="KW-1185">Reference proteome</keyword>
<dbReference type="InterPro" id="IPR042187">
    <property type="entry name" value="Flagellin_C_sub2"/>
</dbReference>
<organism evidence="8 9">
    <name type="scientific">Lachnotalea glycerini</name>
    <dbReference type="NCBI Taxonomy" id="1763509"/>
    <lineage>
        <taxon>Bacteria</taxon>
        <taxon>Bacillati</taxon>
        <taxon>Bacillota</taxon>
        <taxon>Clostridia</taxon>
        <taxon>Lachnospirales</taxon>
        <taxon>Lachnospiraceae</taxon>
        <taxon>Lachnotalea</taxon>
    </lineage>
</organism>
<dbReference type="Gene3D" id="2.170.280.10">
    <property type="entry name" value="f41 fragment of flagellin, middle domain"/>
    <property type="match status" value="1"/>
</dbReference>
<reference evidence="8 9" key="1">
    <citation type="journal article" date="2017" name="Genome Announc.">
        <title>Draft Genome Sequence of a Sporulating and Motile Strain of Lachnotalea glycerini Isolated from Water in Quebec City, Canada.</title>
        <authorList>
            <person name="Maheux A.F."/>
            <person name="Boudreau D.K."/>
            <person name="Berube E."/>
            <person name="Boissinot M."/>
            <person name="Raymond F."/>
            <person name="Brodeur S."/>
            <person name="Corbeil J."/>
            <person name="Isabel S."/>
            <person name="Omar R.F."/>
            <person name="Bergeron M.G."/>
        </authorList>
    </citation>
    <scope>NUCLEOTIDE SEQUENCE [LARGE SCALE GENOMIC DNA]</scope>
    <source>
        <strain evidence="8 9">CCRI-19302</strain>
    </source>
</reference>
<accession>A0A255IDQ1</accession>
<gene>
    <name evidence="7" type="ORF">C8E03_1252</name>
    <name evidence="8" type="ORF">CG710_019765</name>
</gene>
<comment type="caution">
    <text evidence="8">The sequence shown here is derived from an EMBL/GenBank/DDBJ whole genome shotgun (WGS) entry which is preliminary data.</text>
</comment>
<dbReference type="InterPro" id="IPR001029">
    <property type="entry name" value="Flagellin_N"/>
</dbReference>
<keyword evidence="7" id="KW-0969">Cilium</keyword>
<dbReference type="Proteomes" id="UP000216411">
    <property type="component" value="Unassembled WGS sequence"/>
</dbReference>
<keyword evidence="3 4" id="KW-0975">Bacterial flagellum</keyword>
<evidence type="ECO:0000259" key="6">
    <source>
        <dbReference type="Pfam" id="PF00700"/>
    </source>
</evidence>
<keyword evidence="7" id="KW-0282">Flagellum</keyword>
<evidence type="ECO:0000256" key="4">
    <source>
        <dbReference type="RuleBase" id="RU362073"/>
    </source>
</evidence>
<feature type="domain" description="Flagellin C-terminal" evidence="6">
    <location>
        <begin position="398"/>
        <end position="482"/>
    </location>
</feature>
<dbReference type="RefSeq" id="WP_094377727.1">
    <property type="nucleotide sequence ID" value="NZ_NOKA02000087.1"/>
</dbReference>
<dbReference type="InterPro" id="IPR046358">
    <property type="entry name" value="Flagellin_C"/>
</dbReference>
<protein>
    <recommendedName>
        <fullName evidence="2 4">Flagellin</fullName>
    </recommendedName>
</protein>
<sequence length="483" mass="50818">MVIQHNLLAINANRQYNISVNKKCKSSEKLASGYSINRSADDTAGLQISEKLRSQIRGLDQAEDNASDGISLIQIADGALGELESVVHRIRELAVQAANDTNQEMDRDAIQGEVDTLIDQFDTIAYNTEFNKITLLTGDFAAEDDNATTVSDSEIITGLLAGTYKSDYATKSYVINGNTYTADQLNSAMVSLSNVAIAIQIGSYASSYGSYDSQIVNLAKKSVDNALELASQSTASNSSFTGYLQSAASKLNNSDKFGAQSDLAVASATISDTTLKSAADTALAATQATTASAADIGTAVANTLNDATTLSNTLASGLISTTFSSTSTLTDVATAYKEIMAAMAAADVTAGVTPGIHLQVGANQGQSMVVNIANATASGMRLIGAKVGSYAEANQTITVCDYAIERLSRNRSSLGAYQNRLEFTASNNLNQSENLQASESRIRDVDMADEMVNYAKNNILVQAGQSMMAQANSTTKGIVDLLQ</sequence>
<keyword evidence="4" id="KW-0964">Secreted</keyword>
<dbReference type="PANTHER" id="PTHR42792">
    <property type="entry name" value="FLAGELLIN"/>
    <property type="match status" value="1"/>
</dbReference>
<keyword evidence="7" id="KW-0966">Cell projection</keyword>
<dbReference type="AlphaFoldDB" id="A0A255IDQ1"/>
<evidence type="ECO:0000256" key="2">
    <source>
        <dbReference type="ARBA" id="ARBA00020110"/>
    </source>
</evidence>
<dbReference type="Proteomes" id="UP000247523">
    <property type="component" value="Unassembled WGS sequence"/>
</dbReference>
<dbReference type="Gene3D" id="6.10.10.10">
    <property type="entry name" value="Flagellar export chaperone, C-terminal domain"/>
    <property type="match status" value="1"/>
</dbReference>
<dbReference type="EMBL" id="QICS01000025">
    <property type="protein sequence ID" value="PXV84586.1"/>
    <property type="molecule type" value="Genomic_DNA"/>
</dbReference>
<dbReference type="PRINTS" id="PR00207">
    <property type="entry name" value="FLAGELLIN"/>
</dbReference>
<evidence type="ECO:0000256" key="1">
    <source>
        <dbReference type="ARBA" id="ARBA00005709"/>
    </source>
</evidence>
<dbReference type="GO" id="GO:0009288">
    <property type="term" value="C:bacterial-type flagellum"/>
    <property type="evidence" value="ECO:0007669"/>
    <property type="project" value="UniProtKB-SubCell"/>
</dbReference>
<comment type="function">
    <text evidence="4">Flagellin is the subunit protein which polymerizes to form the filaments of bacterial flagella.</text>
</comment>
<dbReference type="GO" id="GO:0005198">
    <property type="term" value="F:structural molecule activity"/>
    <property type="evidence" value="ECO:0007669"/>
    <property type="project" value="UniProtKB-UniRule"/>
</dbReference>
<dbReference type="InterPro" id="IPR001492">
    <property type="entry name" value="Flagellin"/>
</dbReference>
<evidence type="ECO:0000259" key="5">
    <source>
        <dbReference type="Pfam" id="PF00669"/>
    </source>
</evidence>
<evidence type="ECO:0000313" key="10">
    <source>
        <dbReference type="Proteomes" id="UP000247523"/>
    </source>
</evidence>
<proteinExistence type="inferred from homology"/>
<name>A0A255IDQ1_9FIRM</name>
<dbReference type="SUPFAM" id="SSF64518">
    <property type="entry name" value="Phase 1 flagellin"/>
    <property type="match status" value="1"/>
</dbReference>
<comment type="subcellular location">
    <subcellularLocation>
        <location evidence="4">Secreted</location>
    </subcellularLocation>
    <subcellularLocation>
        <location evidence="4">Bacterial flagellum</location>
    </subcellularLocation>
</comment>
<dbReference type="GO" id="GO:0005576">
    <property type="term" value="C:extracellular region"/>
    <property type="evidence" value="ECO:0007669"/>
    <property type="project" value="UniProtKB-SubCell"/>
</dbReference>
<evidence type="ECO:0000313" key="8">
    <source>
        <dbReference type="EMBL" id="RDY28304.1"/>
    </source>
</evidence>
<evidence type="ECO:0000313" key="7">
    <source>
        <dbReference type="EMBL" id="PXV84586.1"/>
    </source>
</evidence>
<dbReference type="OrthoDB" id="9796789at2"/>